<dbReference type="Proteomes" id="UP000826540">
    <property type="component" value="Chromosome"/>
</dbReference>
<dbReference type="EMBL" id="CP080598">
    <property type="protein sequence ID" value="QYX29780.1"/>
    <property type="molecule type" value="Genomic_DNA"/>
</dbReference>
<dbReference type="RefSeq" id="WP_194053529.1">
    <property type="nucleotide sequence ID" value="NZ_CP080598.1"/>
</dbReference>
<protein>
    <recommendedName>
        <fullName evidence="3">DUF1152 domain-containing protein</fullName>
    </recommendedName>
</protein>
<reference evidence="1 2" key="1">
    <citation type="journal article" date="2022" name="J. Am. Chem. Soc.">
        <title>Biosynthesis of Guanitoxin Enables Global Environmental Detection in Freshwater Cyanobacteria.</title>
        <authorList>
            <person name="Lima S.T."/>
            <person name="Fallon T.R."/>
            <person name="Cordoza J.L."/>
            <person name="Chekan J.R."/>
            <person name="Delbaje E."/>
            <person name="Hopiavuori A.R."/>
            <person name="Alvarenga D.O."/>
            <person name="Wood S.M."/>
            <person name="Luhavaya H."/>
            <person name="Baumgartner J.T."/>
            <person name="Dorr F.A."/>
            <person name="Etchegaray A."/>
            <person name="Pinto E."/>
            <person name="McKinnie S.M.K."/>
            <person name="Fiore M.F."/>
            <person name="Moore B.S."/>
        </authorList>
    </citation>
    <scope>NUCLEOTIDE SEQUENCE [LARGE SCALE GENOMIC DNA]</scope>
    <source>
        <strain evidence="1 2">ITEP-024</strain>
    </source>
</reference>
<name>A0ABX8WTS1_9CYAN</name>
<keyword evidence="2" id="KW-1185">Reference proteome</keyword>
<evidence type="ECO:0000313" key="1">
    <source>
        <dbReference type="EMBL" id="QYX29780.1"/>
    </source>
</evidence>
<evidence type="ECO:0000313" key="2">
    <source>
        <dbReference type="Proteomes" id="UP000826540"/>
    </source>
</evidence>
<organism evidence="1 2">
    <name type="scientific">Sphaerospermopsis torques-reginae ITEP-024</name>
    <dbReference type="NCBI Taxonomy" id="984208"/>
    <lineage>
        <taxon>Bacteria</taxon>
        <taxon>Bacillati</taxon>
        <taxon>Cyanobacteriota</taxon>
        <taxon>Cyanophyceae</taxon>
        <taxon>Nostocales</taxon>
        <taxon>Aphanizomenonaceae</taxon>
        <taxon>Sphaerospermopsis</taxon>
        <taxon>Sphaerospermopsis torques-reginae</taxon>
    </lineage>
</organism>
<gene>
    <name evidence="1" type="ORF">K2F26_12330</name>
</gene>
<evidence type="ECO:0008006" key="3">
    <source>
        <dbReference type="Google" id="ProtNLM"/>
    </source>
</evidence>
<accession>A0ABX8WTS1</accession>
<proteinExistence type="predicted"/>
<sequence>MNLNLPILNQIANCKNLLIAGMGGGFDIFCGLPIYLELRSLGIKAHLANLSFSNITFSQAAQLQQTIILTETNRKVRKERKGKDV</sequence>